<dbReference type="EMBL" id="JBHMEA010000042">
    <property type="protein sequence ID" value="MFB9232649.1"/>
    <property type="molecule type" value="Genomic_DNA"/>
</dbReference>
<comment type="caution">
    <text evidence="1">The sequence shown here is derived from an EMBL/GenBank/DDBJ whole genome shotgun (WGS) entry which is preliminary data.</text>
</comment>
<dbReference type="Proteomes" id="UP001589683">
    <property type="component" value="Unassembled WGS sequence"/>
</dbReference>
<name>A0ABV5JGQ9_9RHOB</name>
<evidence type="ECO:0000313" key="1">
    <source>
        <dbReference type="EMBL" id="MFB9232649.1"/>
    </source>
</evidence>
<accession>A0ABV5JGQ9</accession>
<dbReference type="RefSeq" id="WP_213890337.1">
    <property type="nucleotide sequence ID" value="NZ_JAGFNU010000010.1"/>
</dbReference>
<protein>
    <submittedName>
        <fullName evidence="1">Uncharacterized protein</fullName>
    </submittedName>
</protein>
<sequence length="269" mass="29294">MNDINRLKSKLEKLGAEEFGAKSDGHVFKVSNLDEVMTVMLREIDETLLGRELEFRNDRGDMIGLEVSGRRLLCVSKVLPERLATSFKSLLKVATFDAHGPEIDDMARLLDAFSEEATKLKVTSHGLSRAMGSSEVGCSPDSLAQAWSLDAVETTEENEESAVASFLASCRDIASAWIQLKEGSVTRKSGDEALIERLVSLASDGFSIPDIGLKQGGNSAEAKRCIVLRSPSLEQHSVLFAENENRAALVLFPAENLSQVISKWHSAVA</sequence>
<gene>
    <name evidence="1" type="ORF">ACFFUT_12710</name>
</gene>
<evidence type="ECO:0000313" key="2">
    <source>
        <dbReference type="Proteomes" id="UP001589683"/>
    </source>
</evidence>
<reference evidence="1 2" key="1">
    <citation type="submission" date="2024-09" db="EMBL/GenBank/DDBJ databases">
        <authorList>
            <person name="Sun Q."/>
            <person name="Mori K."/>
        </authorList>
    </citation>
    <scope>NUCLEOTIDE SEQUENCE [LARGE SCALE GENOMIC DNA]</scope>
    <source>
        <strain evidence="1 2">CECT 8726</strain>
    </source>
</reference>
<organism evidence="1 2">
    <name type="scientific">Pseudohalocynthiibacter aestuariivivens</name>
    <dbReference type="NCBI Taxonomy" id="1591409"/>
    <lineage>
        <taxon>Bacteria</taxon>
        <taxon>Pseudomonadati</taxon>
        <taxon>Pseudomonadota</taxon>
        <taxon>Alphaproteobacteria</taxon>
        <taxon>Rhodobacterales</taxon>
        <taxon>Paracoccaceae</taxon>
        <taxon>Pseudohalocynthiibacter</taxon>
    </lineage>
</organism>
<keyword evidence="2" id="KW-1185">Reference proteome</keyword>
<proteinExistence type="predicted"/>